<evidence type="ECO:0000256" key="19">
    <source>
        <dbReference type="ARBA" id="ARBA00047847"/>
    </source>
</evidence>
<name>A0A1J4K7P3_9EUKA</name>
<evidence type="ECO:0000256" key="7">
    <source>
        <dbReference type="ARBA" id="ARBA00022676"/>
    </source>
</evidence>
<dbReference type="Pfam" id="PF02485">
    <property type="entry name" value="Branch"/>
    <property type="match status" value="1"/>
</dbReference>
<keyword evidence="11" id="KW-0256">Endoplasmic reticulum</keyword>
<dbReference type="GO" id="GO:0046872">
    <property type="term" value="F:metal ion binding"/>
    <property type="evidence" value="ECO:0007669"/>
    <property type="project" value="UniProtKB-KW"/>
</dbReference>
<evidence type="ECO:0000313" key="21">
    <source>
        <dbReference type="EMBL" id="OHT05437.1"/>
    </source>
</evidence>
<dbReference type="EC" id="2.4.2.26" evidence="6"/>
<keyword evidence="7" id="KW-0328">Glycosyltransferase</keyword>
<gene>
    <name evidence="21" type="ORF">TRFO_26860</name>
</gene>
<dbReference type="PANTHER" id="PTHR46025">
    <property type="entry name" value="XYLOSYLTRANSFERASE OXT"/>
    <property type="match status" value="1"/>
</dbReference>
<dbReference type="RefSeq" id="XP_068358573.1">
    <property type="nucleotide sequence ID" value="XM_068505206.1"/>
</dbReference>
<evidence type="ECO:0000256" key="18">
    <source>
        <dbReference type="ARBA" id="ARBA00042865"/>
    </source>
</evidence>
<evidence type="ECO:0000256" key="3">
    <source>
        <dbReference type="ARBA" id="ARBA00004840"/>
    </source>
</evidence>
<dbReference type="GeneID" id="94839910"/>
<comment type="pathway">
    <text evidence="3">Glycan metabolism; chondroitin sulfate biosynthesis.</text>
</comment>
<evidence type="ECO:0000256" key="15">
    <source>
        <dbReference type="ARBA" id="ARBA00023136"/>
    </source>
</evidence>
<dbReference type="GO" id="GO:0030158">
    <property type="term" value="F:protein xylosyltransferase activity"/>
    <property type="evidence" value="ECO:0007669"/>
    <property type="project" value="UniProtKB-EC"/>
</dbReference>
<keyword evidence="12" id="KW-0735">Signal-anchor</keyword>
<evidence type="ECO:0000256" key="12">
    <source>
        <dbReference type="ARBA" id="ARBA00022968"/>
    </source>
</evidence>
<comment type="subcellular location">
    <subcellularLocation>
        <location evidence="2">Endoplasmic reticulum membrane</location>
        <topology evidence="2">Single-pass type II membrane protein</topology>
    </subcellularLocation>
    <subcellularLocation>
        <location evidence="1">Golgi apparatus membrane</location>
        <topology evidence="1">Single-pass type II membrane protein</topology>
    </subcellularLocation>
</comment>
<dbReference type="VEuPathDB" id="TrichDB:TRFO_26860"/>
<keyword evidence="10" id="KW-0479">Metal-binding</keyword>
<evidence type="ECO:0000256" key="5">
    <source>
        <dbReference type="ARBA" id="ARBA00010195"/>
    </source>
</evidence>
<dbReference type="GO" id="GO:0050650">
    <property type="term" value="P:chondroitin sulfate proteoglycan biosynthetic process"/>
    <property type="evidence" value="ECO:0007669"/>
    <property type="project" value="TreeGrafter"/>
</dbReference>
<keyword evidence="13 20" id="KW-1133">Transmembrane helix</keyword>
<keyword evidence="15 20" id="KW-0472">Membrane</keyword>
<comment type="similarity">
    <text evidence="5">Belongs to the glycosyltransferase 14 family. XylT subfamily.</text>
</comment>
<dbReference type="PANTHER" id="PTHR46025:SF3">
    <property type="entry name" value="XYLOSYLTRANSFERASE OXT"/>
    <property type="match status" value="1"/>
</dbReference>
<dbReference type="GO" id="GO:0000139">
    <property type="term" value="C:Golgi membrane"/>
    <property type="evidence" value="ECO:0007669"/>
    <property type="project" value="UniProtKB-SubCell"/>
</dbReference>
<evidence type="ECO:0000256" key="20">
    <source>
        <dbReference type="SAM" id="Phobius"/>
    </source>
</evidence>
<evidence type="ECO:0000256" key="16">
    <source>
        <dbReference type="ARBA" id="ARBA00023157"/>
    </source>
</evidence>
<keyword evidence="8" id="KW-0808">Transferase</keyword>
<keyword evidence="22" id="KW-1185">Reference proteome</keyword>
<feature type="transmembrane region" description="Helical" evidence="20">
    <location>
        <begin position="6"/>
        <end position="24"/>
    </location>
</feature>
<evidence type="ECO:0000256" key="8">
    <source>
        <dbReference type="ARBA" id="ARBA00022679"/>
    </source>
</evidence>
<dbReference type="GO" id="GO:0015012">
    <property type="term" value="P:heparan sulfate proteoglycan biosynthetic process"/>
    <property type="evidence" value="ECO:0007669"/>
    <property type="project" value="TreeGrafter"/>
</dbReference>
<keyword evidence="14" id="KW-0333">Golgi apparatus</keyword>
<comment type="catalytic activity">
    <reaction evidence="19">
        <text>UDP-alpha-D-xylose + L-seryl-[protein] = 3-O-(beta-D-xylosyl)-L-seryl-[protein] + UDP + H(+)</text>
        <dbReference type="Rhea" id="RHEA:50192"/>
        <dbReference type="Rhea" id="RHEA-COMP:9863"/>
        <dbReference type="Rhea" id="RHEA-COMP:12567"/>
        <dbReference type="ChEBI" id="CHEBI:15378"/>
        <dbReference type="ChEBI" id="CHEBI:29999"/>
        <dbReference type="ChEBI" id="CHEBI:57632"/>
        <dbReference type="ChEBI" id="CHEBI:58223"/>
        <dbReference type="ChEBI" id="CHEBI:132085"/>
        <dbReference type="EC" id="2.4.2.26"/>
    </reaction>
</comment>
<protein>
    <recommendedName>
        <fullName evidence="6">protein xylosyltransferase</fullName>
        <ecNumber evidence="6">2.4.2.26</ecNumber>
    </recommendedName>
    <alternativeName>
        <fullName evidence="18">Peptide O-xylosyltransferase</fullName>
    </alternativeName>
</protein>
<evidence type="ECO:0000256" key="10">
    <source>
        <dbReference type="ARBA" id="ARBA00022723"/>
    </source>
</evidence>
<dbReference type="InterPro" id="IPR003406">
    <property type="entry name" value="Glyco_trans_14"/>
</dbReference>
<sequence>MAKGLYLVLTFTLNALIFKILFTYPRSIDIFLLESSSLIGRQFQLREFIKKRNTMGVAAAIYLLKNNFDELLLYSDQINPIKWPIEVEQYIPIHSDGTKKLTTCDYCNLLHDIFIVEAPILNKFLISHEYYGILVDINLSNSSNIEKQKIWITQENTHQSSHQKFEEKIKLLEEEFVNDGNLKYYPKKNDVIIKLNEFVQERLRASPEKILFLNNSKNEKYRTNFTLIYLLTVHKNPKQVHRMIDAMNHFDVAFILYVDKKVLLNEMVNELKCYKNVFFMFPRFVVTWGHITQALSMAVLMIAAVENFPDSLYFSINSGSDYPTTPSDFIVKCLIQNHPKSYIALTKDNDATIDKRHRIKYMQGKYKQWNFQKNNLLNIFPNRRIRPIKFGHGANWFTTTIENGKKMKDYLINNAYFLNFMDWVPNCDESMFQTMFLELNLNSTLRNLRYVDWGRFPNGHPLTLNTSHYQKIIGNPCNMWARKFDYDSNKIIFDLMDHYINKLRMRQNFSNCPPLKEKL</sequence>
<evidence type="ECO:0000256" key="6">
    <source>
        <dbReference type="ARBA" id="ARBA00011972"/>
    </source>
</evidence>
<reference evidence="21" key="1">
    <citation type="submission" date="2016-10" db="EMBL/GenBank/DDBJ databases">
        <authorList>
            <person name="Benchimol M."/>
            <person name="Almeida L.G."/>
            <person name="Vasconcelos A.T."/>
            <person name="Perreira-Neves A."/>
            <person name="Rosa I.A."/>
            <person name="Tasca T."/>
            <person name="Bogo M.R."/>
            <person name="de Souza W."/>
        </authorList>
    </citation>
    <scope>NUCLEOTIDE SEQUENCE [LARGE SCALE GENOMIC DNA]</scope>
    <source>
        <strain evidence="21">K</strain>
    </source>
</reference>
<evidence type="ECO:0000313" key="22">
    <source>
        <dbReference type="Proteomes" id="UP000179807"/>
    </source>
</evidence>
<keyword evidence="9 20" id="KW-0812">Transmembrane</keyword>
<dbReference type="EMBL" id="MLAK01000758">
    <property type="protein sequence ID" value="OHT05437.1"/>
    <property type="molecule type" value="Genomic_DNA"/>
</dbReference>
<evidence type="ECO:0000256" key="14">
    <source>
        <dbReference type="ARBA" id="ARBA00023034"/>
    </source>
</evidence>
<accession>A0A1J4K7P3</accession>
<keyword evidence="16" id="KW-1015">Disulfide bond</keyword>
<organism evidence="21 22">
    <name type="scientific">Tritrichomonas foetus</name>
    <dbReference type="NCBI Taxonomy" id="1144522"/>
    <lineage>
        <taxon>Eukaryota</taxon>
        <taxon>Metamonada</taxon>
        <taxon>Parabasalia</taxon>
        <taxon>Tritrichomonadida</taxon>
        <taxon>Tritrichomonadidae</taxon>
        <taxon>Tritrichomonas</taxon>
    </lineage>
</organism>
<keyword evidence="17" id="KW-0325">Glycoprotein</keyword>
<dbReference type="AlphaFoldDB" id="A0A1J4K7P3"/>
<evidence type="ECO:0000256" key="2">
    <source>
        <dbReference type="ARBA" id="ARBA00004648"/>
    </source>
</evidence>
<evidence type="ECO:0000256" key="1">
    <source>
        <dbReference type="ARBA" id="ARBA00004323"/>
    </source>
</evidence>
<evidence type="ECO:0000256" key="11">
    <source>
        <dbReference type="ARBA" id="ARBA00022824"/>
    </source>
</evidence>
<dbReference type="InterPro" id="IPR043538">
    <property type="entry name" value="XYLT"/>
</dbReference>
<comment type="caution">
    <text evidence="21">The sequence shown here is derived from an EMBL/GenBank/DDBJ whole genome shotgun (WGS) entry which is preliminary data.</text>
</comment>
<evidence type="ECO:0000256" key="13">
    <source>
        <dbReference type="ARBA" id="ARBA00022989"/>
    </source>
</evidence>
<evidence type="ECO:0000256" key="17">
    <source>
        <dbReference type="ARBA" id="ARBA00023180"/>
    </source>
</evidence>
<evidence type="ECO:0000256" key="9">
    <source>
        <dbReference type="ARBA" id="ARBA00022692"/>
    </source>
</evidence>
<evidence type="ECO:0000256" key="4">
    <source>
        <dbReference type="ARBA" id="ARBA00005093"/>
    </source>
</evidence>
<dbReference type="Proteomes" id="UP000179807">
    <property type="component" value="Unassembled WGS sequence"/>
</dbReference>
<comment type="pathway">
    <text evidence="4">Glycan metabolism; heparan sulfate biosynthesis.</text>
</comment>
<dbReference type="GO" id="GO:0005789">
    <property type="term" value="C:endoplasmic reticulum membrane"/>
    <property type="evidence" value="ECO:0007669"/>
    <property type="project" value="UniProtKB-SubCell"/>
</dbReference>
<proteinExistence type="inferred from homology"/>